<feature type="signal peptide" evidence="8">
    <location>
        <begin position="1"/>
        <end position="21"/>
    </location>
</feature>
<feature type="chain" id="PRO_5038536245" description="Ger(X)C family spore germination protein" evidence="8">
    <location>
        <begin position="22"/>
        <end position="375"/>
    </location>
</feature>
<dbReference type="Proteomes" id="UP000789845">
    <property type="component" value="Unassembled WGS sequence"/>
</dbReference>
<gene>
    <name evidence="11" type="ORF">NEOCIP111885_00892</name>
</gene>
<evidence type="ECO:0000256" key="7">
    <source>
        <dbReference type="ARBA" id="ARBA00023288"/>
    </source>
</evidence>
<comment type="similarity">
    <text evidence="2">Belongs to the GerABKC lipoprotein family.</text>
</comment>
<protein>
    <recommendedName>
        <fullName evidence="13">Ger(X)C family spore germination protein</fullName>
    </recommendedName>
</protein>
<evidence type="ECO:0008006" key="13">
    <source>
        <dbReference type="Google" id="ProtNLM"/>
    </source>
</evidence>
<keyword evidence="4 8" id="KW-0732">Signal</keyword>
<dbReference type="GO" id="GO:0016020">
    <property type="term" value="C:membrane"/>
    <property type="evidence" value="ECO:0007669"/>
    <property type="project" value="UniProtKB-SubCell"/>
</dbReference>
<feature type="domain" description="Spore germination GerAC-like C-terminal" evidence="9">
    <location>
        <begin position="198"/>
        <end position="372"/>
    </location>
</feature>
<dbReference type="PANTHER" id="PTHR35789">
    <property type="entry name" value="SPORE GERMINATION PROTEIN B3"/>
    <property type="match status" value="1"/>
</dbReference>
<sequence>MIKKRILAVYLLAFFNLTGCAEPQILEEIGLITTIGYDEGEKGLIKGTAVELKIEPDAKTDIKIVETQAYSVRGLNTSANKKTSKRLLAGQLRVILLGEELAHQRMLHISDTLAKDPAISDLSYLSIVEGEARDLLNLQDPHIPNIGLHLFRLIEQNTKDEIMPSATLQEVLHRYYSAGRDPFIPILKKIDNSEVKFTGVGIYKDDRLVGRISTDQSFYLKLINDKYKAGSTELIFMSESPKLRGLSHSERKTVISLDTIHSNSDIKLVNKKNLEFDIKVKLNARLIDINSDIDLTKSSNLKLFEKEVSKEMEKRVENLIAYCQSKNSDIIGLGEVYRFSVRNSKLTKKKWHEMYPNAKVNVKVDFTMMRSGIND</sequence>
<dbReference type="InterPro" id="IPR057336">
    <property type="entry name" value="GerAC_N"/>
</dbReference>
<evidence type="ECO:0000259" key="10">
    <source>
        <dbReference type="Pfam" id="PF25198"/>
    </source>
</evidence>
<keyword evidence="5" id="KW-0472">Membrane</keyword>
<evidence type="ECO:0000256" key="1">
    <source>
        <dbReference type="ARBA" id="ARBA00004635"/>
    </source>
</evidence>
<accession>A0A9C7L9B9</accession>
<evidence type="ECO:0000256" key="8">
    <source>
        <dbReference type="SAM" id="SignalP"/>
    </source>
</evidence>
<reference evidence="11" key="1">
    <citation type="submission" date="2021-10" db="EMBL/GenBank/DDBJ databases">
        <authorList>
            <person name="Criscuolo A."/>
        </authorList>
    </citation>
    <scope>NUCLEOTIDE SEQUENCE</scope>
    <source>
        <strain evidence="11">CIP111885</strain>
    </source>
</reference>
<evidence type="ECO:0000313" key="12">
    <source>
        <dbReference type="Proteomes" id="UP000789845"/>
    </source>
</evidence>
<comment type="caution">
    <text evidence="11">The sequence shown here is derived from an EMBL/GenBank/DDBJ whole genome shotgun (WGS) entry which is preliminary data.</text>
</comment>
<evidence type="ECO:0000256" key="2">
    <source>
        <dbReference type="ARBA" id="ARBA00007886"/>
    </source>
</evidence>
<proteinExistence type="inferred from homology"/>
<feature type="domain" description="Spore germination protein N-terminal" evidence="10">
    <location>
        <begin position="24"/>
        <end position="188"/>
    </location>
</feature>
<dbReference type="EMBL" id="CAKJTG010000004">
    <property type="protein sequence ID" value="CAG9607202.1"/>
    <property type="molecule type" value="Genomic_DNA"/>
</dbReference>
<keyword evidence="12" id="KW-1185">Reference proteome</keyword>
<evidence type="ECO:0000259" key="9">
    <source>
        <dbReference type="Pfam" id="PF05504"/>
    </source>
</evidence>
<comment type="subcellular location">
    <subcellularLocation>
        <location evidence="1">Membrane</location>
        <topology evidence="1">Lipid-anchor</topology>
    </subcellularLocation>
</comment>
<organism evidence="11 12">
    <name type="scientific">Pseudoneobacillus rhizosphaerae</name>
    <dbReference type="NCBI Taxonomy" id="2880968"/>
    <lineage>
        <taxon>Bacteria</taxon>
        <taxon>Bacillati</taxon>
        <taxon>Bacillota</taxon>
        <taxon>Bacilli</taxon>
        <taxon>Bacillales</taxon>
        <taxon>Bacillaceae</taxon>
        <taxon>Pseudoneobacillus</taxon>
    </lineage>
</organism>
<dbReference type="Pfam" id="PF05504">
    <property type="entry name" value="Spore_GerAC"/>
    <property type="match status" value="1"/>
</dbReference>
<dbReference type="Pfam" id="PF25198">
    <property type="entry name" value="Spore_GerAC_N"/>
    <property type="match status" value="1"/>
</dbReference>
<evidence type="ECO:0000256" key="4">
    <source>
        <dbReference type="ARBA" id="ARBA00022729"/>
    </source>
</evidence>
<keyword evidence="3" id="KW-0309">Germination</keyword>
<evidence type="ECO:0000256" key="3">
    <source>
        <dbReference type="ARBA" id="ARBA00022544"/>
    </source>
</evidence>
<dbReference type="RefSeq" id="WP_230495472.1">
    <property type="nucleotide sequence ID" value="NZ_CAKJTG010000004.1"/>
</dbReference>
<dbReference type="InterPro" id="IPR046953">
    <property type="entry name" value="Spore_GerAC-like_C"/>
</dbReference>
<keyword evidence="6" id="KW-0564">Palmitate</keyword>
<dbReference type="NCBIfam" id="TIGR02887">
    <property type="entry name" value="spore_ger_x_C"/>
    <property type="match status" value="1"/>
</dbReference>
<keyword evidence="7" id="KW-0449">Lipoprotein</keyword>
<dbReference type="AlphaFoldDB" id="A0A9C7L9B9"/>
<dbReference type="PANTHER" id="PTHR35789:SF1">
    <property type="entry name" value="SPORE GERMINATION PROTEIN B3"/>
    <property type="match status" value="1"/>
</dbReference>
<evidence type="ECO:0000313" key="11">
    <source>
        <dbReference type="EMBL" id="CAG9607202.1"/>
    </source>
</evidence>
<name>A0A9C7L9B9_9BACI</name>
<evidence type="ECO:0000256" key="6">
    <source>
        <dbReference type="ARBA" id="ARBA00023139"/>
    </source>
</evidence>
<evidence type="ECO:0000256" key="5">
    <source>
        <dbReference type="ARBA" id="ARBA00023136"/>
    </source>
</evidence>
<dbReference type="InterPro" id="IPR008844">
    <property type="entry name" value="Spore_GerAC-like"/>
</dbReference>
<dbReference type="GO" id="GO:0009847">
    <property type="term" value="P:spore germination"/>
    <property type="evidence" value="ECO:0007669"/>
    <property type="project" value="InterPro"/>
</dbReference>
<dbReference type="InterPro" id="IPR038501">
    <property type="entry name" value="Spore_GerAC_C_sf"/>
</dbReference>
<dbReference type="Gene3D" id="3.30.300.210">
    <property type="entry name" value="Nutrient germinant receptor protein C, domain 3"/>
    <property type="match status" value="1"/>
</dbReference>